<dbReference type="SMR" id="B4HK24"/>
<feature type="coiled-coil region" evidence="11">
    <location>
        <begin position="203"/>
        <end position="251"/>
    </location>
</feature>
<evidence type="ECO:0000256" key="2">
    <source>
        <dbReference type="ARBA" id="ARBA00008447"/>
    </source>
</evidence>
<keyword evidence="7" id="KW-0518">Myosin</keyword>
<protein>
    <recommendedName>
        <fullName evidence="3">Paramyosin</fullName>
    </recommendedName>
</protein>
<evidence type="ECO:0000313" key="14">
    <source>
        <dbReference type="Proteomes" id="UP000001292"/>
    </source>
</evidence>
<feature type="coiled-coil region" evidence="11">
    <location>
        <begin position="37"/>
        <end position="78"/>
    </location>
</feature>
<comment type="function">
    <text evidence="10">Paramyosin is a major structural component of many thick filaments isolated from invertebrate muscles.</text>
</comment>
<dbReference type="GO" id="GO:0030239">
    <property type="term" value="P:myofibril assembly"/>
    <property type="evidence" value="ECO:0007669"/>
    <property type="project" value="EnsemblMetazoa"/>
</dbReference>
<feature type="coiled-coil region" evidence="11">
    <location>
        <begin position="280"/>
        <end position="314"/>
    </location>
</feature>
<evidence type="ECO:0000256" key="7">
    <source>
        <dbReference type="ARBA" id="ARBA00023123"/>
    </source>
</evidence>
<evidence type="ECO:0000256" key="10">
    <source>
        <dbReference type="ARBA" id="ARBA00049580"/>
    </source>
</evidence>
<dbReference type="Pfam" id="PF01576">
    <property type="entry name" value="Myosin_tail_1"/>
    <property type="match status" value="1"/>
</dbReference>
<evidence type="ECO:0000256" key="8">
    <source>
        <dbReference type="ARBA" id="ARBA00023175"/>
    </source>
</evidence>
<name>B4HK24_DROSE</name>
<keyword evidence="6 11" id="KW-0175">Coiled coil</keyword>
<evidence type="ECO:0000256" key="9">
    <source>
        <dbReference type="ARBA" id="ARBA00023179"/>
    </source>
</evidence>
<evidence type="ECO:0000256" key="11">
    <source>
        <dbReference type="SAM" id="Coils"/>
    </source>
</evidence>
<dbReference type="Proteomes" id="UP000001292">
    <property type="component" value="Unassembled WGS sequence"/>
</dbReference>
<dbReference type="AlphaFoldDB" id="B4HK24"/>
<dbReference type="Gene3D" id="1.20.5.340">
    <property type="match status" value="1"/>
</dbReference>
<reference evidence="13 14" key="1">
    <citation type="journal article" date="2007" name="Nature">
        <title>Evolution of genes and genomes on the Drosophila phylogeny.</title>
        <authorList>
            <consortium name="Drosophila 12 Genomes Consortium"/>
            <person name="Clark A.G."/>
            <person name="Eisen M.B."/>
            <person name="Smith D.R."/>
            <person name="Bergman C.M."/>
            <person name="Oliver B."/>
            <person name="Markow T.A."/>
            <person name="Kaufman T.C."/>
            <person name="Kellis M."/>
            <person name="Gelbart W."/>
            <person name="Iyer V.N."/>
            <person name="Pollard D.A."/>
            <person name="Sackton T.B."/>
            <person name="Larracuente A.M."/>
            <person name="Singh N.D."/>
            <person name="Abad J.P."/>
            <person name="Abt D.N."/>
            <person name="Adryan B."/>
            <person name="Aguade M."/>
            <person name="Akashi H."/>
            <person name="Anderson W.W."/>
            <person name="Aquadro C.F."/>
            <person name="Ardell D.H."/>
            <person name="Arguello R."/>
            <person name="Artieri C.G."/>
            <person name="Barbash D.A."/>
            <person name="Barker D."/>
            <person name="Barsanti P."/>
            <person name="Batterham P."/>
            <person name="Batzoglou S."/>
            <person name="Begun D."/>
            <person name="Bhutkar A."/>
            <person name="Blanco E."/>
            <person name="Bosak S.A."/>
            <person name="Bradley R.K."/>
            <person name="Brand A.D."/>
            <person name="Brent M.R."/>
            <person name="Brooks A.N."/>
            <person name="Brown R.H."/>
            <person name="Butlin R.K."/>
            <person name="Caggese C."/>
            <person name="Calvi B.R."/>
            <person name="Bernardo de Carvalho A."/>
            <person name="Caspi A."/>
            <person name="Castrezana S."/>
            <person name="Celniker S.E."/>
            <person name="Chang J.L."/>
            <person name="Chapple C."/>
            <person name="Chatterji S."/>
            <person name="Chinwalla A."/>
            <person name="Civetta A."/>
            <person name="Clifton S.W."/>
            <person name="Comeron J.M."/>
            <person name="Costello J.C."/>
            <person name="Coyne J.A."/>
            <person name="Daub J."/>
            <person name="David R.G."/>
            <person name="Delcher A.L."/>
            <person name="Delehaunty K."/>
            <person name="Do C.B."/>
            <person name="Ebling H."/>
            <person name="Edwards K."/>
            <person name="Eickbush T."/>
            <person name="Evans J.D."/>
            <person name="Filipski A."/>
            <person name="Findeiss S."/>
            <person name="Freyhult E."/>
            <person name="Fulton L."/>
            <person name="Fulton R."/>
            <person name="Garcia A.C."/>
            <person name="Gardiner A."/>
            <person name="Garfield D.A."/>
            <person name="Garvin B.E."/>
            <person name="Gibson G."/>
            <person name="Gilbert D."/>
            <person name="Gnerre S."/>
            <person name="Godfrey J."/>
            <person name="Good R."/>
            <person name="Gotea V."/>
            <person name="Gravely B."/>
            <person name="Greenberg A.J."/>
            <person name="Griffiths-Jones S."/>
            <person name="Gross S."/>
            <person name="Guigo R."/>
            <person name="Gustafson E.A."/>
            <person name="Haerty W."/>
            <person name="Hahn M.W."/>
            <person name="Halligan D.L."/>
            <person name="Halpern A.L."/>
            <person name="Halter G.M."/>
            <person name="Han M.V."/>
            <person name="Heger A."/>
            <person name="Hillier L."/>
            <person name="Hinrichs A.S."/>
            <person name="Holmes I."/>
            <person name="Hoskins R.A."/>
            <person name="Hubisz M.J."/>
            <person name="Hultmark D."/>
            <person name="Huntley M.A."/>
            <person name="Jaffe D.B."/>
            <person name="Jagadeeshan S."/>
            <person name="Jeck W.R."/>
            <person name="Johnson J."/>
            <person name="Jones C.D."/>
            <person name="Jordan W.C."/>
            <person name="Karpen G.H."/>
            <person name="Kataoka E."/>
            <person name="Keightley P.D."/>
            <person name="Kheradpour P."/>
            <person name="Kirkness E.F."/>
            <person name="Koerich L.B."/>
            <person name="Kristiansen K."/>
            <person name="Kudrna D."/>
            <person name="Kulathinal R.J."/>
            <person name="Kumar S."/>
            <person name="Kwok R."/>
            <person name="Lander E."/>
            <person name="Langley C.H."/>
            <person name="Lapoint R."/>
            <person name="Lazzaro B.P."/>
            <person name="Lee S.J."/>
            <person name="Levesque L."/>
            <person name="Li R."/>
            <person name="Lin C.F."/>
            <person name="Lin M.F."/>
            <person name="Lindblad-Toh K."/>
            <person name="Llopart A."/>
            <person name="Long M."/>
            <person name="Low L."/>
            <person name="Lozovsky E."/>
            <person name="Lu J."/>
            <person name="Luo M."/>
            <person name="Machado C.A."/>
            <person name="Makalowski W."/>
            <person name="Marzo M."/>
            <person name="Matsuda M."/>
            <person name="Matzkin L."/>
            <person name="McAllister B."/>
            <person name="McBride C.S."/>
            <person name="McKernan B."/>
            <person name="McKernan K."/>
            <person name="Mendez-Lago M."/>
            <person name="Minx P."/>
            <person name="Mollenhauer M.U."/>
            <person name="Montooth K."/>
            <person name="Mount S.M."/>
            <person name="Mu X."/>
            <person name="Myers E."/>
            <person name="Negre B."/>
            <person name="Newfeld S."/>
            <person name="Nielsen R."/>
            <person name="Noor M.A."/>
            <person name="O'Grady P."/>
            <person name="Pachter L."/>
            <person name="Papaceit M."/>
            <person name="Parisi M.J."/>
            <person name="Parisi M."/>
            <person name="Parts L."/>
            <person name="Pedersen J.S."/>
            <person name="Pesole G."/>
            <person name="Phillippy A.M."/>
            <person name="Ponting C.P."/>
            <person name="Pop M."/>
            <person name="Porcelli D."/>
            <person name="Powell J.R."/>
            <person name="Prohaska S."/>
            <person name="Pruitt K."/>
            <person name="Puig M."/>
            <person name="Quesneville H."/>
            <person name="Ram K.R."/>
            <person name="Rand D."/>
            <person name="Rasmussen M.D."/>
            <person name="Reed L.K."/>
            <person name="Reenan R."/>
            <person name="Reily A."/>
            <person name="Remington K.A."/>
            <person name="Rieger T.T."/>
            <person name="Ritchie M.G."/>
            <person name="Robin C."/>
            <person name="Rogers Y.H."/>
            <person name="Rohde C."/>
            <person name="Rozas J."/>
            <person name="Rubenfield M.J."/>
            <person name="Ruiz A."/>
            <person name="Russo S."/>
            <person name="Salzberg S.L."/>
            <person name="Sanchez-Gracia A."/>
            <person name="Saranga D.J."/>
            <person name="Sato H."/>
            <person name="Schaeffer S.W."/>
            <person name="Schatz M.C."/>
            <person name="Schlenke T."/>
            <person name="Schwartz R."/>
            <person name="Segarra C."/>
            <person name="Singh R.S."/>
            <person name="Sirot L."/>
            <person name="Sirota M."/>
            <person name="Sisneros N.B."/>
            <person name="Smith C.D."/>
            <person name="Smith T.F."/>
            <person name="Spieth J."/>
            <person name="Stage D.E."/>
            <person name="Stark A."/>
            <person name="Stephan W."/>
            <person name="Strausberg R.L."/>
            <person name="Strempel S."/>
            <person name="Sturgill D."/>
            <person name="Sutton G."/>
            <person name="Sutton G.G."/>
            <person name="Tao W."/>
            <person name="Teichmann S."/>
            <person name="Tobari Y.N."/>
            <person name="Tomimura Y."/>
            <person name="Tsolas J.M."/>
            <person name="Valente V.L."/>
            <person name="Venter E."/>
            <person name="Venter J.C."/>
            <person name="Vicario S."/>
            <person name="Vieira F.G."/>
            <person name="Vilella A.J."/>
            <person name="Villasante A."/>
            <person name="Walenz B."/>
            <person name="Wang J."/>
            <person name="Wasserman M."/>
            <person name="Watts T."/>
            <person name="Wilson D."/>
            <person name="Wilson R.K."/>
            <person name="Wing R.A."/>
            <person name="Wolfner M.F."/>
            <person name="Wong A."/>
            <person name="Wong G.K."/>
            <person name="Wu C.I."/>
            <person name="Wu G."/>
            <person name="Yamamoto D."/>
            <person name="Yang H.P."/>
            <person name="Yang S.P."/>
            <person name="Yorke J.A."/>
            <person name="Yoshida K."/>
            <person name="Zdobnov E."/>
            <person name="Zhang P."/>
            <person name="Zhang Y."/>
            <person name="Zimin A.V."/>
            <person name="Baldwin J."/>
            <person name="Abdouelleil A."/>
            <person name="Abdulkadir J."/>
            <person name="Abebe A."/>
            <person name="Abera B."/>
            <person name="Abreu J."/>
            <person name="Acer S.C."/>
            <person name="Aftuck L."/>
            <person name="Alexander A."/>
            <person name="An P."/>
            <person name="Anderson E."/>
            <person name="Anderson S."/>
            <person name="Arachi H."/>
            <person name="Azer M."/>
            <person name="Bachantsang P."/>
            <person name="Barry A."/>
            <person name="Bayul T."/>
            <person name="Berlin A."/>
            <person name="Bessette D."/>
            <person name="Bloom T."/>
            <person name="Blye J."/>
            <person name="Boguslavskiy L."/>
            <person name="Bonnet C."/>
            <person name="Boukhgalter B."/>
            <person name="Bourzgui I."/>
            <person name="Brown A."/>
            <person name="Cahill P."/>
            <person name="Channer S."/>
            <person name="Cheshatsang Y."/>
            <person name="Chuda L."/>
            <person name="Citroen M."/>
            <person name="Collymore A."/>
            <person name="Cooke P."/>
            <person name="Costello M."/>
            <person name="D'Aco K."/>
            <person name="Daza R."/>
            <person name="De Haan G."/>
            <person name="DeGray S."/>
            <person name="DeMaso C."/>
            <person name="Dhargay N."/>
            <person name="Dooley K."/>
            <person name="Dooley E."/>
            <person name="Doricent M."/>
            <person name="Dorje P."/>
            <person name="Dorjee K."/>
            <person name="Dupes A."/>
            <person name="Elong R."/>
            <person name="Falk J."/>
            <person name="Farina A."/>
            <person name="Faro S."/>
            <person name="Ferguson D."/>
            <person name="Fisher S."/>
            <person name="Foley C.D."/>
            <person name="Franke A."/>
            <person name="Friedrich D."/>
            <person name="Gadbois L."/>
            <person name="Gearin G."/>
            <person name="Gearin C.R."/>
            <person name="Giannoukos G."/>
            <person name="Goode T."/>
            <person name="Graham J."/>
            <person name="Grandbois E."/>
            <person name="Grewal S."/>
            <person name="Gyaltsen K."/>
            <person name="Hafez N."/>
            <person name="Hagos B."/>
            <person name="Hall J."/>
            <person name="Henson C."/>
            <person name="Hollinger A."/>
            <person name="Honan T."/>
            <person name="Huard M.D."/>
            <person name="Hughes L."/>
            <person name="Hurhula B."/>
            <person name="Husby M.E."/>
            <person name="Kamat A."/>
            <person name="Kanga B."/>
            <person name="Kashin S."/>
            <person name="Khazanovich D."/>
            <person name="Kisner P."/>
            <person name="Lance K."/>
            <person name="Lara M."/>
            <person name="Lee W."/>
            <person name="Lennon N."/>
            <person name="Letendre F."/>
            <person name="LeVine R."/>
            <person name="Lipovsky A."/>
            <person name="Liu X."/>
            <person name="Liu J."/>
            <person name="Liu S."/>
            <person name="Lokyitsang T."/>
            <person name="Lokyitsang Y."/>
            <person name="Lubonja R."/>
            <person name="Lui A."/>
            <person name="MacDonald P."/>
            <person name="Magnisalis V."/>
            <person name="Maru K."/>
            <person name="Matthews C."/>
            <person name="McCusker W."/>
            <person name="McDonough S."/>
            <person name="Mehta T."/>
            <person name="Meldrim J."/>
            <person name="Meneus L."/>
            <person name="Mihai O."/>
            <person name="Mihalev A."/>
            <person name="Mihova T."/>
            <person name="Mittelman R."/>
            <person name="Mlenga V."/>
            <person name="Montmayeur A."/>
            <person name="Mulrain L."/>
            <person name="Navidi A."/>
            <person name="Naylor J."/>
            <person name="Negash T."/>
            <person name="Nguyen T."/>
            <person name="Nguyen N."/>
            <person name="Nicol R."/>
            <person name="Norbu C."/>
            <person name="Norbu N."/>
            <person name="Novod N."/>
            <person name="O'Neill B."/>
            <person name="Osman S."/>
            <person name="Markiewicz E."/>
            <person name="Oyono O.L."/>
            <person name="Patti C."/>
            <person name="Phunkhang P."/>
            <person name="Pierre F."/>
            <person name="Priest M."/>
            <person name="Raghuraman S."/>
            <person name="Rege F."/>
            <person name="Reyes R."/>
            <person name="Rise C."/>
            <person name="Rogov P."/>
            <person name="Ross K."/>
            <person name="Ryan E."/>
            <person name="Settipalli S."/>
            <person name="Shea T."/>
            <person name="Sherpa N."/>
            <person name="Shi L."/>
            <person name="Shih D."/>
            <person name="Sparrow T."/>
            <person name="Spaulding J."/>
            <person name="Stalker J."/>
            <person name="Stange-Thomann N."/>
            <person name="Stavropoulos S."/>
            <person name="Stone C."/>
            <person name="Strader C."/>
            <person name="Tesfaye S."/>
            <person name="Thomson T."/>
            <person name="Thoulutsang Y."/>
            <person name="Thoulutsang D."/>
            <person name="Topham K."/>
            <person name="Topping I."/>
            <person name="Tsamla T."/>
            <person name="Vassiliev H."/>
            <person name="Vo A."/>
            <person name="Wangchuk T."/>
            <person name="Wangdi T."/>
            <person name="Weiand M."/>
            <person name="Wilkinson J."/>
            <person name="Wilson A."/>
            <person name="Yadav S."/>
            <person name="Young G."/>
            <person name="Yu Q."/>
            <person name="Zembek L."/>
            <person name="Zhong D."/>
            <person name="Zimmer A."/>
            <person name="Zwirko Z."/>
            <person name="Jaffe D.B."/>
            <person name="Alvarez P."/>
            <person name="Brockman W."/>
            <person name="Butler J."/>
            <person name="Chin C."/>
            <person name="Gnerre S."/>
            <person name="Grabherr M."/>
            <person name="Kleber M."/>
            <person name="Mauceli E."/>
            <person name="MacCallum I."/>
        </authorList>
    </citation>
    <scope>NUCLEOTIDE SEQUENCE [LARGE SCALE GENOMIC DNA]</scope>
    <source>
        <strain evidence="14">Rob3c / Tucson 14021-0248.25</strain>
    </source>
</reference>
<sequence>MSSSQAVRSSKYSYRATSTGPGAADVNIEYIQDLSSLSRLEDKIRLLQDDLEVERELRQRIEREKADLSVQVIQMSERLEEAEGGAEHQFEANRKRDAELLKLRKLLEDVHLESEETTLLLKKKHNEIITDFQEQVEILTKNKARAARLRSSADSVWPPTSTSTATTPSVVWPRRMRRSRPFELVIRLEEVELSAVAGGKRINGKLEARIRYLELELEEEKRRHGETVKILRKKERTVKEVLVQCEEDQRNFILLLDALDKSTAKINIYRRQLSEQEGVSQQTTTRVRRFQRELEAAEDRADTAESSLNIIRAKHRTFVTTSTVPGSQVYIQETTRTITE</sequence>
<dbReference type="PANTHER" id="PTHR46349:SF6">
    <property type="entry name" value="MYOSIN-6-LIKE"/>
    <property type="match status" value="1"/>
</dbReference>
<dbReference type="InterPro" id="IPR002928">
    <property type="entry name" value="Myosin_tail"/>
</dbReference>
<gene>
    <name evidence="13" type="primary">Dsec\GM24918</name>
    <name evidence="13" type="ORF">Dsec_GM24918</name>
</gene>
<dbReference type="PANTHER" id="PTHR46349">
    <property type="entry name" value="CINGULIN-LIKE PROTEIN 1-RELATED"/>
    <property type="match status" value="1"/>
</dbReference>
<dbReference type="SUPFAM" id="SSF57997">
    <property type="entry name" value="Tropomyosin"/>
    <property type="match status" value="1"/>
</dbReference>
<feature type="domain" description="Myosin tail" evidence="12">
    <location>
        <begin position="183"/>
        <end position="314"/>
    </location>
</feature>
<evidence type="ECO:0000256" key="3">
    <source>
        <dbReference type="ARBA" id="ARBA00018623"/>
    </source>
</evidence>
<organism evidence="14">
    <name type="scientific">Drosophila sechellia</name>
    <name type="common">Fruit fly</name>
    <dbReference type="NCBI Taxonomy" id="7238"/>
    <lineage>
        <taxon>Eukaryota</taxon>
        <taxon>Metazoa</taxon>
        <taxon>Ecdysozoa</taxon>
        <taxon>Arthropoda</taxon>
        <taxon>Hexapoda</taxon>
        <taxon>Insecta</taxon>
        <taxon>Pterygota</taxon>
        <taxon>Neoptera</taxon>
        <taxon>Endopterygota</taxon>
        <taxon>Diptera</taxon>
        <taxon>Brachycera</taxon>
        <taxon>Muscomorpha</taxon>
        <taxon>Ephydroidea</taxon>
        <taxon>Drosophilidae</taxon>
        <taxon>Drosophila</taxon>
        <taxon>Sophophora</taxon>
    </lineage>
</organism>
<comment type="similarity">
    <text evidence="2">Belongs to the paramyosin family.</text>
</comment>
<keyword evidence="5" id="KW-0963">Cytoplasm</keyword>
<keyword evidence="9" id="KW-0514">Muscle protein</keyword>
<keyword evidence="14" id="KW-1185">Reference proteome</keyword>
<keyword evidence="4" id="KW-0787">Thick filament</keyword>
<dbReference type="HOGENOM" id="CLU_817036_0_0_1"/>
<accession>B4HK24</accession>
<dbReference type="GO" id="GO:0007498">
    <property type="term" value="P:mesoderm development"/>
    <property type="evidence" value="ECO:0007669"/>
    <property type="project" value="EnsemblMetazoa"/>
</dbReference>
<evidence type="ECO:0000256" key="1">
    <source>
        <dbReference type="ARBA" id="ARBA00004657"/>
    </source>
</evidence>
<keyword evidence="8" id="KW-0505">Motor protein</keyword>
<dbReference type="STRING" id="7238.B4HK24"/>
<dbReference type="GO" id="GO:0016459">
    <property type="term" value="C:myosin complex"/>
    <property type="evidence" value="ECO:0007669"/>
    <property type="project" value="UniProtKB-KW"/>
</dbReference>
<evidence type="ECO:0000313" key="13">
    <source>
        <dbReference type="EMBL" id="EDW40760.1"/>
    </source>
</evidence>
<evidence type="ECO:0000256" key="5">
    <source>
        <dbReference type="ARBA" id="ARBA00022490"/>
    </source>
</evidence>
<evidence type="ECO:0000259" key="12">
    <source>
        <dbReference type="Pfam" id="PF01576"/>
    </source>
</evidence>
<dbReference type="GO" id="GO:0032982">
    <property type="term" value="C:myosin filament"/>
    <property type="evidence" value="ECO:0007669"/>
    <property type="project" value="UniProtKB-KW"/>
</dbReference>
<comment type="subcellular location">
    <subcellularLocation>
        <location evidence="1">Cytoplasm</location>
        <location evidence="1">Myofibril</location>
    </subcellularLocation>
</comment>
<proteinExistence type="inferred from homology"/>
<dbReference type="EMBL" id="CH480815">
    <property type="protein sequence ID" value="EDW40760.1"/>
    <property type="molecule type" value="Genomic_DNA"/>
</dbReference>
<dbReference type="GO" id="GO:0030016">
    <property type="term" value="C:myofibril"/>
    <property type="evidence" value="ECO:0007669"/>
    <property type="project" value="UniProtKB-SubCell"/>
</dbReference>
<evidence type="ECO:0000256" key="4">
    <source>
        <dbReference type="ARBA" id="ARBA00022433"/>
    </source>
</evidence>
<evidence type="ECO:0000256" key="6">
    <source>
        <dbReference type="ARBA" id="ARBA00023054"/>
    </source>
</evidence>
<dbReference type="FunFam" id="1.20.5.340:FF:000035">
    <property type="entry name" value="Paramyosin, long form"/>
    <property type="match status" value="1"/>
</dbReference>